<accession>A0ABS8WEJ6</accession>
<dbReference type="RefSeq" id="WP_233053818.1">
    <property type="nucleotide sequence ID" value="NZ_JAIMJA010000016.1"/>
</dbReference>
<dbReference type="PANTHER" id="PTHR40031:SF1">
    <property type="entry name" value="MEMBRANE-BOUND METAL-DEPENDENT HYDROLASE"/>
    <property type="match status" value="1"/>
</dbReference>
<feature type="transmembrane region" description="Helical" evidence="1">
    <location>
        <begin position="124"/>
        <end position="146"/>
    </location>
</feature>
<reference evidence="2 3" key="1">
    <citation type="journal article" date="2022" name="Environ. Microbiol. Rep.">
        <title>Eco-phylogenetic analyses reveal divergent evolution of vitamin B12 metabolism in the marine bacterial family 'Psychromonadaceae'.</title>
        <authorList>
            <person name="Jin X."/>
            <person name="Yang Y."/>
            <person name="Cao H."/>
            <person name="Gao B."/>
            <person name="Zhao Z."/>
        </authorList>
    </citation>
    <scope>NUCLEOTIDE SEQUENCE [LARGE SCALE GENOMIC DNA]</scope>
    <source>
        <strain evidence="2 3">MKS20</strain>
    </source>
</reference>
<keyword evidence="3" id="KW-1185">Reference proteome</keyword>
<dbReference type="InterPro" id="IPR053170">
    <property type="entry name" value="Transcription_regulator"/>
</dbReference>
<dbReference type="PANTHER" id="PTHR40031">
    <property type="entry name" value="HYPOTHETICAL MEMBRANE SPANNING PROTEIN"/>
    <property type="match status" value="1"/>
</dbReference>
<evidence type="ECO:0000313" key="2">
    <source>
        <dbReference type="EMBL" id="MCE2596166.1"/>
    </source>
</evidence>
<feature type="transmembrane region" description="Helical" evidence="1">
    <location>
        <begin position="58"/>
        <end position="76"/>
    </location>
</feature>
<dbReference type="Pfam" id="PF04307">
    <property type="entry name" value="YdjM"/>
    <property type="match status" value="1"/>
</dbReference>
<evidence type="ECO:0000313" key="3">
    <source>
        <dbReference type="Proteomes" id="UP001201273"/>
    </source>
</evidence>
<dbReference type="GO" id="GO:0016787">
    <property type="term" value="F:hydrolase activity"/>
    <property type="evidence" value="ECO:0007669"/>
    <property type="project" value="UniProtKB-KW"/>
</dbReference>
<evidence type="ECO:0000256" key="1">
    <source>
        <dbReference type="SAM" id="Phobius"/>
    </source>
</evidence>
<protein>
    <submittedName>
        <fullName evidence="2">Metal-dependent hydrolase</fullName>
    </submittedName>
</protein>
<dbReference type="InterPro" id="IPR007404">
    <property type="entry name" value="YdjM-like"/>
</dbReference>
<dbReference type="Proteomes" id="UP001201273">
    <property type="component" value="Unassembled WGS sequence"/>
</dbReference>
<name>A0ABS8WEJ6_9GAMM</name>
<keyword evidence="2" id="KW-0378">Hydrolase</keyword>
<keyword evidence="1" id="KW-1133">Transmembrane helix</keyword>
<feature type="transmembrane region" description="Helical" evidence="1">
    <location>
        <begin position="88"/>
        <end position="104"/>
    </location>
</feature>
<dbReference type="EMBL" id="JAIMJA010000016">
    <property type="protein sequence ID" value="MCE2596166.1"/>
    <property type="molecule type" value="Genomic_DNA"/>
</dbReference>
<gene>
    <name evidence="2" type="ORF">K6Y31_15235</name>
</gene>
<sequence>MDSVTQIALGASVAAAIGFKPFGKKVLLTGALLGTLPDMDVLVNYGDDIANYTSHRGFSHSLFVLTALAGVLFLLARQYWQSVREHPWTGFLVIWLALITHPLLDSFTTYGTQIWWPLTSPPVSWSSVFIIDPLYTLPLLVAIIGLAKSKHASRWQKINTWALTFSCLYLAAGQFSKWQVQQQLSADEAASQQIFVAPTPFNIFAWRILRYQQDSYAEGFTYVFNSRPIKWQHYSTGRQYLNHYQSDDLDRLEWFSQGLLLFSPLNEQLQVTDLRLGMGGYYPFSFAIAQNEPNSNLWQTMVPTQLPSPTVDFSALVERYRNIAKAEPASDAE</sequence>
<proteinExistence type="predicted"/>
<comment type="caution">
    <text evidence="2">The sequence shown here is derived from an EMBL/GenBank/DDBJ whole genome shotgun (WGS) entry which is preliminary data.</text>
</comment>
<keyword evidence="1" id="KW-0472">Membrane</keyword>
<keyword evidence="1" id="KW-0812">Transmembrane</keyword>
<organism evidence="2 3">
    <name type="scientific">Motilimonas cestriensis</name>
    <dbReference type="NCBI Taxonomy" id="2742685"/>
    <lineage>
        <taxon>Bacteria</taxon>
        <taxon>Pseudomonadati</taxon>
        <taxon>Pseudomonadota</taxon>
        <taxon>Gammaproteobacteria</taxon>
        <taxon>Alteromonadales</taxon>
        <taxon>Alteromonadales genera incertae sedis</taxon>
        <taxon>Motilimonas</taxon>
    </lineage>
</organism>